<comment type="caution">
    <text evidence="1">The sequence shown here is derived from an EMBL/GenBank/DDBJ whole genome shotgun (WGS) entry which is preliminary data.</text>
</comment>
<proteinExistence type="predicted"/>
<dbReference type="GeneID" id="85363905"/>
<accession>A0AA39JRY9</accession>
<dbReference type="EMBL" id="JAUEPS010000044">
    <property type="protein sequence ID" value="KAK0447402.1"/>
    <property type="molecule type" value="Genomic_DNA"/>
</dbReference>
<dbReference type="RefSeq" id="XP_060326123.1">
    <property type="nucleotide sequence ID" value="XM_060480357.1"/>
</dbReference>
<dbReference type="Proteomes" id="UP001175211">
    <property type="component" value="Unassembled WGS sequence"/>
</dbReference>
<evidence type="ECO:0000313" key="1">
    <source>
        <dbReference type="EMBL" id="KAK0447402.1"/>
    </source>
</evidence>
<keyword evidence="2" id="KW-1185">Reference proteome</keyword>
<reference evidence="1" key="1">
    <citation type="submission" date="2023-06" db="EMBL/GenBank/DDBJ databases">
        <authorList>
            <consortium name="Lawrence Berkeley National Laboratory"/>
            <person name="Ahrendt S."/>
            <person name="Sahu N."/>
            <person name="Indic B."/>
            <person name="Wong-Bajracharya J."/>
            <person name="Merenyi Z."/>
            <person name="Ke H.-M."/>
            <person name="Monk M."/>
            <person name="Kocsube S."/>
            <person name="Drula E."/>
            <person name="Lipzen A."/>
            <person name="Balint B."/>
            <person name="Henrissat B."/>
            <person name="Andreopoulos B."/>
            <person name="Martin F.M."/>
            <person name="Harder C.B."/>
            <person name="Rigling D."/>
            <person name="Ford K.L."/>
            <person name="Foster G.D."/>
            <person name="Pangilinan J."/>
            <person name="Papanicolaou A."/>
            <person name="Barry K."/>
            <person name="LaButti K."/>
            <person name="Viragh M."/>
            <person name="Koriabine M."/>
            <person name="Yan M."/>
            <person name="Riley R."/>
            <person name="Champramary S."/>
            <person name="Plett K.L."/>
            <person name="Tsai I.J."/>
            <person name="Slot J."/>
            <person name="Sipos G."/>
            <person name="Plett J."/>
            <person name="Nagy L.G."/>
            <person name="Grigoriev I.V."/>
        </authorList>
    </citation>
    <scope>NUCLEOTIDE SEQUENCE</scope>
    <source>
        <strain evidence="1">CCBAS 213</strain>
    </source>
</reference>
<dbReference type="AlphaFoldDB" id="A0AA39JRY9"/>
<gene>
    <name evidence="1" type="ORF">EV420DRAFT_1751153</name>
</gene>
<evidence type="ECO:0000313" key="2">
    <source>
        <dbReference type="Proteomes" id="UP001175211"/>
    </source>
</evidence>
<protein>
    <submittedName>
        <fullName evidence="1">Uncharacterized protein</fullName>
    </submittedName>
</protein>
<organism evidence="1 2">
    <name type="scientific">Armillaria tabescens</name>
    <name type="common">Ringless honey mushroom</name>
    <name type="synonym">Agaricus tabescens</name>
    <dbReference type="NCBI Taxonomy" id="1929756"/>
    <lineage>
        <taxon>Eukaryota</taxon>
        <taxon>Fungi</taxon>
        <taxon>Dikarya</taxon>
        <taxon>Basidiomycota</taxon>
        <taxon>Agaricomycotina</taxon>
        <taxon>Agaricomycetes</taxon>
        <taxon>Agaricomycetidae</taxon>
        <taxon>Agaricales</taxon>
        <taxon>Marasmiineae</taxon>
        <taxon>Physalacriaceae</taxon>
        <taxon>Desarmillaria</taxon>
    </lineage>
</organism>
<name>A0AA39JRY9_ARMTA</name>
<sequence length="292" mass="34016">MTTFPPELIEIIVHEVWHSEMTSFIRQAFMTTCPQINRTWKAVYAPIASQDMYITNLAFLDYLCDISQAPKSIIYRDSIPRLTRTITCFVDLRVENEARETAAKGAYRYLVHLPNMRSFQALFKHVEHISFQIVWIGSDWDTIVPKISPLRGIPIRARYDRFLLSQQPSQLRMHISMKNRGFWWPGSGQAWLRSLSKLRDVGVPPHFFTTSISLGSCRETIRRGVRHFHYITLLHETWLGSWDINRHLWMASEGRHRDSTGRGVLPVSSIVENLNDYSHRYPERNIVLGSTS</sequence>